<reference evidence="1" key="1">
    <citation type="submission" date="2020-01" db="EMBL/GenBank/DDBJ databases">
        <title>Insect and environment-associated Actinomycetes.</title>
        <authorList>
            <person name="Currrie C."/>
            <person name="Chevrette M."/>
            <person name="Carlson C."/>
            <person name="Stubbendieck R."/>
            <person name="Wendt-Pienkowski E."/>
        </authorList>
    </citation>
    <scope>NUCLEOTIDE SEQUENCE</scope>
    <source>
        <strain evidence="1">SID7499</strain>
    </source>
</reference>
<evidence type="ECO:0008006" key="2">
    <source>
        <dbReference type="Google" id="ProtNLM"/>
    </source>
</evidence>
<comment type="caution">
    <text evidence="1">The sequence shown here is derived from an EMBL/GenBank/DDBJ whole genome shotgun (WGS) entry which is preliminary data.</text>
</comment>
<name>A0A6G3WLC0_9ACTN</name>
<feature type="non-terminal residue" evidence="1">
    <location>
        <position position="1"/>
    </location>
</feature>
<feature type="non-terminal residue" evidence="1">
    <location>
        <position position="74"/>
    </location>
</feature>
<dbReference type="EMBL" id="JAAGMN010000804">
    <property type="protein sequence ID" value="NEE06271.1"/>
    <property type="molecule type" value="Genomic_DNA"/>
</dbReference>
<sequence>DFHDQIGDAHGQAVAWNNIGTAYRGLDRADEAVVAGERAAAMLAATRDWFNTGEAWGELATTLTAAGADAARVR</sequence>
<organism evidence="1">
    <name type="scientific">Streptomyces sp. SID7499</name>
    <dbReference type="NCBI Taxonomy" id="2706086"/>
    <lineage>
        <taxon>Bacteria</taxon>
        <taxon>Bacillati</taxon>
        <taxon>Actinomycetota</taxon>
        <taxon>Actinomycetes</taxon>
        <taxon>Kitasatosporales</taxon>
        <taxon>Streptomycetaceae</taxon>
        <taxon>Streptomyces</taxon>
    </lineage>
</organism>
<proteinExistence type="predicted"/>
<gene>
    <name evidence="1" type="ORF">G3M58_07455</name>
</gene>
<dbReference type="Gene3D" id="1.25.40.10">
    <property type="entry name" value="Tetratricopeptide repeat domain"/>
    <property type="match status" value="1"/>
</dbReference>
<dbReference type="SUPFAM" id="SSF48452">
    <property type="entry name" value="TPR-like"/>
    <property type="match status" value="1"/>
</dbReference>
<accession>A0A6G3WLC0</accession>
<protein>
    <recommendedName>
        <fullName evidence="2">Tetratricopeptide repeat protein</fullName>
    </recommendedName>
</protein>
<evidence type="ECO:0000313" key="1">
    <source>
        <dbReference type="EMBL" id="NEE06271.1"/>
    </source>
</evidence>
<dbReference type="AlphaFoldDB" id="A0A6G3WLC0"/>
<dbReference type="InterPro" id="IPR011990">
    <property type="entry name" value="TPR-like_helical_dom_sf"/>
</dbReference>